<accession>A0A0H2WLW8</accession>
<sequence length="324" mass="35212">MRGAWRGGRLLTPAFPDERLWGKGEIVDERPPSNGDSTMRLISWNVQWGRDANGTVDLARTVDAARGLGDFDVLCAQELTRGFHALPGGPSGDQYAELAALLPGYAVFDAIGVDLPPLEPGAPRRQFGNALATRLPVERALRHALPWPASAAAPSMPRCALEVTLRAPFGPLRVVVTHLEYYSAQQRLAQVDALRRLHREAAAHARASAPPETPASPFAPSARAADAIVCGDFNSAYRSDAYRRFLAPFPDAPRFVDAWLARHPGKTPPMTAGVYDTAQWSEGPMTCDFAFVTDTLVRRLSRCEIDGTVRASDHQPIVLELSDA</sequence>
<keyword evidence="2" id="KW-0255">Endonuclease</keyword>
<dbReference type="KEGG" id="bma:BMA1350.1"/>
<feature type="domain" description="Endonuclease/exonuclease/phosphatase" evidence="1">
    <location>
        <begin position="42"/>
        <end position="314"/>
    </location>
</feature>
<reference evidence="2 3" key="1">
    <citation type="journal article" date="2004" name="Proc. Natl. Acad. Sci. U.S.A.">
        <title>Structural flexibility in the Burkholderia mallei genome.</title>
        <authorList>
            <person name="Nierman W.C."/>
            <person name="DeShazer D."/>
            <person name="Kim H.S."/>
            <person name="Tettelin H."/>
            <person name="Nelson K.E."/>
            <person name="Feldblyum T."/>
            <person name="Ulrich R.L."/>
            <person name="Ronning C.M."/>
            <person name="Brinkac L.M."/>
            <person name="Daugherty S.C."/>
            <person name="Davidsen T.D."/>
            <person name="Deboy R.T."/>
            <person name="Dimitrov G."/>
            <person name="Dodson R.J."/>
            <person name="Durkin A.S."/>
            <person name="Gwinn M.L."/>
            <person name="Haft D.H."/>
            <person name="Khouri H."/>
            <person name="Kolonay J.F."/>
            <person name="Madupu R."/>
            <person name="Mohammoud Y."/>
            <person name="Nelson W.C."/>
            <person name="Radune D."/>
            <person name="Romero C.M."/>
            <person name="Sarria S."/>
            <person name="Selengut J."/>
            <person name="Shamblin C."/>
            <person name="Sullivan S.A."/>
            <person name="White O."/>
            <person name="Yu Y."/>
            <person name="Zafar N."/>
            <person name="Zhou L."/>
            <person name="Fraser C.M."/>
        </authorList>
    </citation>
    <scope>NUCLEOTIDE SEQUENCE [LARGE SCALE GENOMIC DNA]</scope>
    <source>
        <strain evidence="2 3">ATCC 23344</strain>
    </source>
</reference>
<evidence type="ECO:0000259" key="1">
    <source>
        <dbReference type="Pfam" id="PF03372"/>
    </source>
</evidence>
<keyword evidence="3" id="KW-1185">Reference proteome</keyword>
<keyword evidence="2" id="KW-0378">Hydrolase</keyword>
<protein>
    <submittedName>
        <fullName evidence="2">Endonuclease/exonuclease/phosphatase family superfamily</fullName>
    </submittedName>
</protein>
<dbReference type="GO" id="GO:0006506">
    <property type="term" value="P:GPI anchor biosynthetic process"/>
    <property type="evidence" value="ECO:0007669"/>
    <property type="project" value="TreeGrafter"/>
</dbReference>
<dbReference type="EMBL" id="CP000010">
    <property type="protein sequence ID" value="AAU50159.1"/>
    <property type="molecule type" value="Genomic_DNA"/>
</dbReference>
<name>A0A0H2WLW8_BURMA</name>
<dbReference type="Proteomes" id="UP000006693">
    <property type="component" value="Chromosome 1"/>
</dbReference>
<dbReference type="SUPFAM" id="SSF56219">
    <property type="entry name" value="DNase I-like"/>
    <property type="match status" value="1"/>
</dbReference>
<dbReference type="HOGENOM" id="CLU_064248_0_0_4"/>
<evidence type="ECO:0000313" key="2">
    <source>
        <dbReference type="EMBL" id="AAU50159.1"/>
    </source>
</evidence>
<dbReference type="GO" id="GO:0004519">
    <property type="term" value="F:endonuclease activity"/>
    <property type="evidence" value="ECO:0007669"/>
    <property type="project" value="UniProtKB-KW"/>
</dbReference>
<proteinExistence type="predicted"/>
<organism evidence="2 3">
    <name type="scientific">Burkholderia mallei (strain ATCC 23344)</name>
    <dbReference type="NCBI Taxonomy" id="243160"/>
    <lineage>
        <taxon>Bacteria</taxon>
        <taxon>Pseudomonadati</taxon>
        <taxon>Pseudomonadota</taxon>
        <taxon>Betaproteobacteria</taxon>
        <taxon>Burkholderiales</taxon>
        <taxon>Burkholderiaceae</taxon>
        <taxon>Burkholderia</taxon>
        <taxon>pseudomallei group</taxon>
    </lineage>
</organism>
<evidence type="ECO:0000313" key="3">
    <source>
        <dbReference type="Proteomes" id="UP000006693"/>
    </source>
</evidence>
<dbReference type="Gene3D" id="3.60.10.10">
    <property type="entry name" value="Endonuclease/exonuclease/phosphatase"/>
    <property type="match status" value="1"/>
</dbReference>
<dbReference type="GO" id="GO:0016020">
    <property type="term" value="C:membrane"/>
    <property type="evidence" value="ECO:0007669"/>
    <property type="project" value="GOC"/>
</dbReference>
<dbReference type="Pfam" id="PF03372">
    <property type="entry name" value="Exo_endo_phos"/>
    <property type="match status" value="1"/>
</dbReference>
<gene>
    <name evidence="2" type="ordered locus">BMA1350.1</name>
</gene>
<dbReference type="InterPro" id="IPR005135">
    <property type="entry name" value="Endo/exonuclease/phosphatase"/>
</dbReference>
<dbReference type="InterPro" id="IPR051916">
    <property type="entry name" value="GPI-anchor_lipid_remodeler"/>
</dbReference>
<dbReference type="eggNOG" id="COG3568">
    <property type="taxonomic scope" value="Bacteria"/>
</dbReference>
<dbReference type="AlphaFoldDB" id="A0A0H2WLW8"/>
<dbReference type="GO" id="GO:0004527">
    <property type="term" value="F:exonuclease activity"/>
    <property type="evidence" value="ECO:0007669"/>
    <property type="project" value="UniProtKB-KW"/>
</dbReference>
<dbReference type="PATRIC" id="fig|243160.12.peg.1390"/>
<dbReference type="PANTHER" id="PTHR14859">
    <property type="entry name" value="CALCOFLUOR WHITE HYPERSENSITIVE PROTEIN PRECURSOR"/>
    <property type="match status" value="1"/>
</dbReference>
<dbReference type="InterPro" id="IPR036691">
    <property type="entry name" value="Endo/exonu/phosph_ase_sf"/>
</dbReference>
<keyword evidence="2" id="KW-0540">Nuclease</keyword>
<dbReference type="PANTHER" id="PTHR14859:SF0">
    <property type="entry name" value="ENDONUCLEASE_EXONUCLEASE_PHOSPHATASE FAMILY PROTEIN, EXPRESSED"/>
    <property type="match status" value="1"/>
</dbReference>